<sequence>MKIWGIGFPGDGALLTGGVNQQRMHDKLTDRLFIHQSVHIDNSDVDLRFFSHFGKSDHQVRTVAELLSQLVDVGFQLLIQPRILRDGHIRMGIWPAILFSS</sequence>
<dbReference type="EMBL" id="JAFHAP010000010">
    <property type="protein sequence ID" value="MBN2910151.1"/>
    <property type="molecule type" value="Genomic_DNA"/>
</dbReference>
<gene>
    <name evidence="1" type="ORF">JQC72_11625</name>
</gene>
<evidence type="ECO:0000313" key="1">
    <source>
        <dbReference type="EMBL" id="MBN2910151.1"/>
    </source>
</evidence>
<dbReference type="Proteomes" id="UP001177120">
    <property type="component" value="Unassembled WGS sequence"/>
</dbReference>
<evidence type="ECO:0000313" key="2">
    <source>
        <dbReference type="Proteomes" id="UP001177120"/>
    </source>
</evidence>
<protein>
    <submittedName>
        <fullName evidence="1">Uncharacterized protein</fullName>
    </submittedName>
</protein>
<accession>A0ABS2WKZ7</accession>
<comment type="caution">
    <text evidence="1">The sequence shown here is derived from an EMBL/GenBank/DDBJ whole genome shotgun (WGS) entry which is preliminary data.</text>
</comment>
<keyword evidence="2" id="KW-1185">Reference proteome</keyword>
<reference evidence="1" key="1">
    <citation type="journal article" date="2024" name="Int. J. Syst. Evol. Microbiol.">
        <title>Polycladomyces zharkentensis sp. nov., a novel thermophilic cellulose- and starch-degrading member of the Bacillota from a geothermal aquifer in Kazakhstan.</title>
        <authorList>
            <person name="Mashzhan A."/>
            <person name="Kistaubayeva A."/>
            <person name="Javier-Lopez R."/>
            <person name="Bissenova U."/>
            <person name="Bissenbay A."/>
            <person name="Birkeland N.K."/>
        </authorList>
    </citation>
    <scope>NUCLEOTIDE SEQUENCE</scope>
    <source>
        <strain evidence="1">ZKZ2T</strain>
    </source>
</reference>
<proteinExistence type="predicted"/>
<dbReference type="RefSeq" id="WP_205496032.1">
    <property type="nucleotide sequence ID" value="NZ_JAFHAP010000010.1"/>
</dbReference>
<name>A0ABS2WKZ7_9BACL</name>
<organism evidence="1 2">
    <name type="scientific">Polycladomyces zharkentensis</name>
    <dbReference type="NCBI Taxonomy" id="2807616"/>
    <lineage>
        <taxon>Bacteria</taxon>
        <taxon>Bacillati</taxon>
        <taxon>Bacillota</taxon>
        <taxon>Bacilli</taxon>
        <taxon>Bacillales</taxon>
        <taxon>Thermoactinomycetaceae</taxon>
        <taxon>Polycladomyces</taxon>
    </lineage>
</organism>